<accession>A0A1Y0L371</accession>
<evidence type="ECO:0000313" key="4">
    <source>
        <dbReference type="Proteomes" id="UP000195729"/>
    </source>
</evidence>
<reference evidence="4 5" key="1">
    <citation type="submission" date="2016-05" db="EMBL/GenBank/DDBJ databases">
        <title>Complete genome sequence of two 2,5-diketo-D-glunonic acid producing strain Tatumella citrea.</title>
        <authorList>
            <person name="Duan C."/>
            <person name="Yang J."/>
            <person name="Yang S."/>
        </authorList>
    </citation>
    <scope>NUCLEOTIDE SEQUENCE [LARGE SCALE GENOMIC DNA]</scope>
    <source>
        <strain evidence="3 4">ATCC 39140</strain>
        <strain evidence="2 5">DSM 13699</strain>
    </source>
</reference>
<organism evidence="2 5">
    <name type="scientific">Tatumella citrea</name>
    <name type="common">Pantoea citrea</name>
    <dbReference type="NCBI Taxonomy" id="53336"/>
    <lineage>
        <taxon>Bacteria</taxon>
        <taxon>Pseudomonadati</taxon>
        <taxon>Pseudomonadota</taxon>
        <taxon>Gammaproteobacteria</taxon>
        <taxon>Enterobacterales</taxon>
        <taxon>Erwiniaceae</taxon>
        <taxon>Tatumella</taxon>
    </lineage>
</organism>
<dbReference type="AlphaFoldDB" id="A0A1Y0L371"/>
<dbReference type="GO" id="GO:0072344">
    <property type="term" value="P:rescue of stalled ribosome"/>
    <property type="evidence" value="ECO:0007669"/>
    <property type="project" value="InterPro"/>
</dbReference>
<evidence type="ECO:0008006" key="6">
    <source>
        <dbReference type="Google" id="ProtNLM"/>
    </source>
</evidence>
<evidence type="ECO:0000313" key="3">
    <source>
        <dbReference type="EMBL" id="ARU96482.1"/>
    </source>
</evidence>
<dbReference type="Proteomes" id="UP000195729">
    <property type="component" value="Chromosome"/>
</dbReference>
<dbReference type="EMBL" id="CP015579">
    <property type="protein sequence ID" value="ARU92447.1"/>
    <property type="molecule type" value="Genomic_DNA"/>
</dbReference>
<dbReference type="Proteomes" id="UP000195814">
    <property type="component" value="Chromosome"/>
</dbReference>
<gene>
    <name evidence="2" type="ORF">A7K98_00690</name>
    <name evidence="3" type="ORF">A7K99_00690</name>
</gene>
<dbReference type="KEGG" id="tci:A7K98_00690"/>
<evidence type="ECO:0000313" key="2">
    <source>
        <dbReference type="EMBL" id="ARU92447.1"/>
    </source>
</evidence>
<dbReference type="RefSeq" id="WP_087486835.1">
    <property type="nucleotide sequence ID" value="NZ_CP015579.1"/>
</dbReference>
<sequence length="73" mass="8428">MNRYRHSKGVINDNALQAILYDSLFRQRVEQNKKGKGSYRRKSRDNRQGGEGNENNIFIALFSVIKKTAISLI</sequence>
<protein>
    <recommendedName>
        <fullName evidence="6">Alternative ribosome-rescue factor A</fullName>
    </recommendedName>
</protein>
<evidence type="ECO:0000313" key="5">
    <source>
        <dbReference type="Proteomes" id="UP000195814"/>
    </source>
</evidence>
<dbReference type="OrthoDB" id="8603552at2"/>
<dbReference type="EMBL" id="CP015581">
    <property type="protein sequence ID" value="ARU96482.1"/>
    <property type="molecule type" value="Genomic_DNA"/>
</dbReference>
<proteinExistence type="predicted"/>
<evidence type="ECO:0000256" key="1">
    <source>
        <dbReference type="SAM" id="MobiDB-lite"/>
    </source>
</evidence>
<dbReference type="Pfam" id="PF03889">
    <property type="entry name" value="ArfA"/>
    <property type="match status" value="1"/>
</dbReference>
<feature type="compositionally biased region" description="Basic residues" evidence="1">
    <location>
        <begin position="34"/>
        <end position="44"/>
    </location>
</feature>
<keyword evidence="4" id="KW-1185">Reference proteome</keyword>
<dbReference type="InterPro" id="IPR005589">
    <property type="entry name" value="ArfA"/>
</dbReference>
<feature type="region of interest" description="Disordered" evidence="1">
    <location>
        <begin position="31"/>
        <end position="53"/>
    </location>
</feature>
<name>A0A1Y0L371_TATCI</name>